<dbReference type="RefSeq" id="WP_160960926.1">
    <property type="nucleotide sequence ID" value="NZ_WVUD01000016.1"/>
</dbReference>
<reference evidence="1 2" key="1">
    <citation type="submission" date="2020-01" db="EMBL/GenBank/DDBJ databases">
        <title>Genome sequence of Desulfovibrio aerotolerans DSM 16695(T).</title>
        <authorList>
            <person name="Karnachuk O."/>
            <person name="Avakyan M."/>
            <person name="Mardanov A."/>
            <person name="Kadnikov V."/>
            <person name="Ravin N."/>
        </authorList>
    </citation>
    <scope>NUCLEOTIDE SEQUENCE [LARGE SCALE GENOMIC DNA]</scope>
    <source>
        <strain evidence="1 2">DSM 16695</strain>
    </source>
</reference>
<dbReference type="Proteomes" id="UP000482487">
    <property type="component" value="Unassembled WGS sequence"/>
</dbReference>
<accession>A0A7C9ILV6</accession>
<dbReference type="OrthoDB" id="5451915at2"/>
<name>A0A7C9ILV6_9BACT</name>
<keyword evidence="2" id="KW-1185">Reference proteome</keyword>
<dbReference type="AlphaFoldDB" id="A0A7C9ILV6"/>
<evidence type="ECO:0008006" key="3">
    <source>
        <dbReference type="Google" id="ProtNLM"/>
    </source>
</evidence>
<proteinExistence type="predicted"/>
<gene>
    <name evidence="1" type="ORF">GTA51_10555</name>
</gene>
<sequence length="300" mass="31149">MPPNLPDGLSPHLDALVKRALPDGQFAVADGFAPRPDATAWAAIALFAADQAHPAVTAARTALVATQLADGRVPILPQRPEAAWPTTLALLAWLPDPAFAGPAHKAAAWLASHPGAAWARQDKAVVGHDTSLRGWAWIDGTHSWVEPTSLAMLALAGRAEAPKAALDEAARLLLDRQLPNGGWNYGNTRVFRNILLPIPECTGHALAALGGRADPAAVAASLAYLAGPECAVATPLAAAWRAFGLGAFGLATAEVCANCRVALNRQDRFGPFDTPQLAQLIAAAATAGRFAALLGADHDR</sequence>
<comment type="caution">
    <text evidence="1">The sequence shown here is derived from an EMBL/GenBank/DDBJ whole genome shotgun (WGS) entry which is preliminary data.</text>
</comment>
<dbReference type="Gene3D" id="1.50.10.20">
    <property type="match status" value="2"/>
</dbReference>
<dbReference type="EMBL" id="WVUD01000016">
    <property type="protein sequence ID" value="MYL83564.1"/>
    <property type="molecule type" value="Genomic_DNA"/>
</dbReference>
<dbReference type="SUPFAM" id="SSF48239">
    <property type="entry name" value="Terpenoid cyclases/Protein prenyltransferases"/>
    <property type="match status" value="1"/>
</dbReference>
<evidence type="ECO:0000313" key="1">
    <source>
        <dbReference type="EMBL" id="MYL83564.1"/>
    </source>
</evidence>
<organism evidence="1 2">
    <name type="scientific">Solidesulfovibrio aerotolerans</name>
    <dbReference type="NCBI Taxonomy" id="295255"/>
    <lineage>
        <taxon>Bacteria</taxon>
        <taxon>Pseudomonadati</taxon>
        <taxon>Thermodesulfobacteriota</taxon>
        <taxon>Desulfovibrionia</taxon>
        <taxon>Desulfovibrionales</taxon>
        <taxon>Desulfovibrionaceae</taxon>
        <taxon>Solidesulfovibrio</taxon>
    </lineage>
</organism>
<evidence type="ECO:0000313" key="2">
    <source>
        <dbReference type="Proteomes" id="UP000482487"/>
    </source>
</evidence>
<dbReference type="InterPro" id="IPR008930">
    <property type="entry name" value="Terpenoid_cyclase/PrenylTrfase"/>
</dbReference>
<protein>
    <recommendedName>
        <fullName evidence="3">Squalene cyclase C-terminal domain-containing protein</fullName>
    </recommendedName>
</protein>